<name>A0A2H1FNV8_ZYMTR</name>
<dbReference type="Proteomes" id="UP000245764">
    <property type="component" value="Chromosome 1"/>
</dbReference>
<reference evidence="2" key="1">
    <citation type="submission" date="2017-05" db="EMBL/GenBank/DDBJ databases">
        <authorList>
            <person name="Song R."/>
            <person name="Chenine A.L."/>
            <person name="Ruprecht R.M."/>
        </authorList>
    </citation>
    <scope>NUCLEOTIDE SEQUENCE [LARGE SCALE GENOMIC DNA]</scope>
</reference>
<protein>
    <submittedName>
        <fullName evidence="1">Uncharacterized protein</fullName>
    </submittedName>
</protein>
<proteinExistence type="predicted"/>
<dbReference type="EMBL" id="LT854253">
    <property type="protein sequence ID" value="SMR42936.1"/>
    <property type="molecule type" value="Genomic_DNA"/>
</dbReference>
<evidence type="ECO:0000313" key="2">
    <source>
        <dbReference type="Proteomes" id="UP000245764"/>
    </source>
</evidence>
<evidence type="ECO:0000313" key="1">
    <source>
        <dbReference type="EMBL" id="SMR42936.1"/>
    </source>
</evidence>
<accession>A0A2H1FNV8</accession>
<gene>
    <name evidence="1" type="ORF">ZT1E4_G1714</name>
</gene>
<sequence length="157" mass="18116">MVDPIKKRRTDAATASNSHSEPFEAYVVGLLNRLSERPVKKLSASVDSHSVRNIVIILELPCASTDQVQLTYEGRPARRDDLLARWLNRFRKPEKRGAAMNFSYVFIRSAPVWWNTREDIMFAMHPMRTMKLGYEDRAQEEVVKLISALEDLLKPQD</sequence>
<dbReference type="AlphaFoldDB" id="A0A2H1FNV8"/>
<organism evidence="1 2">
    <name type="scientific">Zymoseptoria tritici ST99CH_1E4</name>
    <dbReference type="NCBI Taxonomy" id="1276532"/>
    <lineage>
        <taxon>Eukaryota</taxon>
        <taxon>Fungi</taxon>
        <taxon>Dikarya</taxon>
        <taxon>Ascomycota</taxon>
        <taxon>Pezizomycotina</taxon>
        <taxon>Dothideomycetes</taxon>
        <taxon>Dothideomycetidae</taxon>
        <taxon>Mycosphaerellales</taxon>
        <taxon>Mycosphaerellaceae</taxon>
        <taxon>Zymoseptoria</taxon>
    </lineage>
</organism>